<dbReference type="GO" id="GO:0031388">
    <property type="term" value="P:organic acid phosphorylation"/>
    <property type="evidence" value="ECO:0007669"/>
    <property type="project" value="InterPro"/>
</dbReference>
<dbReference type="InterPro" id="IPR018193">
    <property type="entry name" value="Glyc_kinase_flavodox-like_fold"/>
</dbReference>
<dbReference type="Pfam" id="PF02595">
    <property type="entry name" value="Gly_kinase"/>
    <property type="match status" value="1"/>
</dbReference>
<comment type="caution">
    <text evidence="1">The sequence shown here is derived from an EMBL/GenBank/DDBJ whole genome shotgun (WGS) entry which is preliminary data.</text>
</comment>
<proteinExistence type="predicted"/>
<dbReference type="InterPro" id="IPR036129">
    <property type="entry name" value="Glycerate_kinase_sf"/>
</dbReference>
<dbReference type="PANTHER" id="PTHR21599">
    <property type="entry name" value="GLYCERATE KINASE"/>
    <property type="match status" value="1"/>
</dbReference>
<dbReference type="EMBL" id="LXMA01000023">
    <property type="protein sequence ID" value="OAT72946.1"/>
    <property type="molecule type" value="Genomic_DNA"/>
</dbReference>
<protein>
    <submittedName>
        <fullName evidence="1">Uncharacterized protein</fullName>
    </submittedName>
</protein>
<evidence type="ECO:0000313" key="1">
    <source>
        <dbReference type="EMBL" id="OAT72946.1"/>
    </source>
</evidence>
<organism evidence="1 2">
    <name type="scientific">Parageobacillus thermoglucosidasius</name>
    <name type="common">Geobacillus thermoglucosidasius</name>
    <dbReference type="NCBI Taxonomy" id="1426"/>
    <lineage>
        <taxon>Bacteria</taxon>
        <taxon>Bacillati</taxon>
        <taxon>Bacillota</taxon>
        <taxon>Bacilli</taxon>
        <taxon>Bacillales</taxon>
        <taxon>Anoxybacillaceae</taxon>
        <taxon>Parageobacillus</taxon>
    </lineage>
</organism>
<dbReference type="InterPro" id="IPR004381">
    <property type="entry name" value="Glycerate_kinase"/>
</dbReference>
<dbReference type="Gene3D" id="3.90.1510.10">
    <property type="entry name" value="Glycerate kinase, domain 2"/>
    <property type="match status" value="1"/>
</dbReference>
<dbReference type="GO" id="GO:0008887">
    <property type="term" value="F:glycerate kinase activity"/>
    <property type="evidence" value="ECO:0007669"/>
    <property type="project" value="InterPro"/>
</dbReference>
<dbReference type="SUPFAM" id="SSF110738">
    <property type="entry name" value="Glycerate kinase I"/>
    <property type="match status" value="1"/>
</dbReference>
<reference evidence="2" key="1">
    <citation type="submission" date="2016-05" db="EMBL/GenBank/DDBJ databases">
        <authorList>
            <person name="Wang W."/>
            <person name="Zhu L."/>
        </authorList>
    </citation>
    <scope>NUCLEOTIDE SEQUENCE [LARGE SCALE GENOMIC DNA]</scope>
    <source>
        <strain evidence="2">W-2</strain>
    </source>
</reference>
<name>A0A1B7KSF6_PARTM</name>
<dbReference type="AlphaFoldDB" id="A0A1B7KSF6"/>
<dbReference type="Proteomes" id="UP000078290">
    <property type="component" value="Unassembled WGS sequence"/>
</dbReference>
<evidence type="ECO:0000313" key="2">
    <source>
        <dbReference type="Proteomes" id="UP000078290"/>
    </source>
</evidence>
<sequence length="85" mass="9449">MLGGKFLDSNGNRVPGIGGALHKIESVDFSEINPLLKECESLVASDVENVLCTSYVFGPQKGVKEMDLFTVKFLYTPQRLRRNMV</sequence>
<gene>
    <name evidence="1" type="ORF">A7K69_08435</name>
</gene>
<accession>A0A1B7KSF6</accession>
<dbReference type="PANTHER" id="PTHR21599:SF0">
    <property type="entry name" value="GLYCERATE KINASE"/>
    <property type="match status" value="1"/>
</dbReference>